<dbReference type="Proteomes" id="UP001589776">
    <property type="component" value="Unassembled WGS sequence"/>
</dbReference>
<dbReference type="RefSeq" id="WP_377471841.1">
    <property type="nucleotide sequence ID" value="NZ_JBHLWN010000074.1"/>
</dbReference>
<dbReference type="NCBIfam" id="TIGR03954">
    <property type="entry name" value="integ_memb_HG"/>
    <property type="match status" value="1"/>
</dbReference>
<gene>
    <name evidence="8" type="ORF">ACFFK0_18725</name>
</gene>
<proteinExistence type="predicted"/>
<feature type="transmembrane region" description="Helical" evidence="6">
    <location>
        <begin position="6"/>
        <end position="27"/>
    </location>
</feature>
<keyword evidence="2" id="KW-1003">Cell membrane</keyword>
<evidence type="ECO:0000256" key="4">
    <source>
        <dbReference type="ARBA" id="ARBA00022989"/>
    </source>
</evidence>
<feature type="domain" description="DUF3817" evidence="7">
    <location>
        <begin position="7"/>
        <end position="93"/>
    </location>
</feature>
<evidence type="ECO:0000256" key="3">
    <source>
        <dbReference type="ARBA" id="ARBA00022692"/>
    </source>
</evidence>
<reference evidence="8 9" key="1">
    <citation type="submission" date="2024-09" db="EMBL/GenBank/DDBJ databases">
        <authorList>
            <person name="Sun Q."/>
            <person name="Mori K."/>
        </authorList>
    </citation>
    <scope>NUCLEOTIDE SEQUENCE [LARGE SCALE GENOMIC DNA]</scope>
    <source>
        <strain evidence="8 9">CCM 7759</strain>
    </source>
</reference>
<dbReference type="PANTHER" id="PTHR40077">
    <property type="entry name" value="MEMBRANE PROTEIN-RELATED"/>
    <property type="match status" value="1"/>
</dbReference>
<keyword evidence="4 6" id="KW-1133">Transmembrane helix</keyword>
<evidence type="ECO:0000256" key="1">
    <source>
        <dbReference type="ARBA" id="ARBA00004651"/>
    </source>
</evidence>
<evidence type="ECO:0000256" key="5">
    <source>
        <dbReference type="ARBA" id="ARBA00023136"/>
    </source>
</evidence>
<keyword evidence="3 6" id="KW-0812">Transmembrane</keyword>
<organism evidence="8 9">
    <name type="scientific">Paenibacillus chartarius</name>
    <dbReference type="NCBI Taxonomy" id="747481"/>
    <lineage>
        <taxon>Bacteria</taxon>
        <taxon>Bacillati</taxon>
        <taxon>Bacillota</taxon>
        <taxon>Bacilli</taxon>
        <taxon>Bacillales</taxon>
        <taxon>Paenibacillaceae</taxon>
        <taxon>Paenibacillus</taxon>
    </lineage>
</organism>
<protein>
    <submittedName>
        <fullName evidence="8">DUF3817 domain-containing protein</fullName>
    </submittedName>
</protein>
<keyword evidence="9" id="KW-1185">Reference proteome</keyword>
<name>A0ABV6DPA4_9BACL</name>
<accession>A0ABV6DPA4</accession>
<dbReference type="InterPro" id="IPR023845">
    <property type="entry name" value="DUF3817_TM"/>
</dbReference>
<dbReference type="PANTHER" id="PTHR40077:SF1">
    <property type="entry name" value="MEMBRANE PROTEIN"/>
    <property type="match status" value="1"/>
</dbReference>
<comment type="caution">
    <text evidence="8">The sequence shown here is derived from an EMBL/GenBank/DDBJ whole genome shotgun (WGS) entry which is preliminary data.</text>
</comment>
<evidence type="ECO:0000256" key="6">
    <source>
        <dbReference type="SAM" id="Phobius"/>
    </source>
</evidence>
<feature type="transmembrane region" description="Helical" evidence="6">
    <location>
        <begin position="39"/>
        <end position="63"/>
    </location>
</feature>
<dbReference type="Pfam" id="PF12823">
    <property type="entry name" value="DUF3817"/>
    <property type="match status" value="1"/>
</dbReference>
<evidence type="ECO:0000259" key="7">
    <source>
        <dbReference type="Pfam" id="PF12823"/>
    </source>
</evidence>
<dbReference type="EMBL" id="JBHLWN010000074">
    <property type="protein sequence ID" value="MFC0214469.1"/>
    <property type="molecule type" value="Genomic_DNA"/>
</dbReference>
<evidence type="ECO:0000256" key="2">
    <source>
        <dbReference type="ARBA" id="ARBA00022475"/>
    </source>
</evidence>
<feature type="transmembrane region" description="Helical" evidence="6">
    <location>
        <begin position="69"/>
        <end position="88"/>
    </location>
</feature>
<evidence type="ECO:0000313" key="8">
    <source>
        <dbReference type="EMBL" id="MFC0214469.1"/>
    </source>
</evidence>
<comment type="subcellular location">
    <subcellularLocation>
        <location evidence="1">Cell membrane</location>
        <topology evidence="1">Multi-pass membrane protein</topology>
    </subcellularLocation>
</comment>
<sequence>MFATPIGRLRFVGVLEAISFLVLLLIAMPLKYWADIPEAVTVVGGAHGVLFILYLLTIANALFTRDLTFFKSVLAVIAAFLPFGPLLLDRKMLR</sequence>
<keyword evidence="5 6" id="KW-0472">Membrane</keyword>
<evidence type="ECO:0000313" key="9">
    <source>
        <dbReference type="Proteomes" id="UP001589776"/>
    </source>
</evidence>